<evidence type="ECO:0000313" key="1">
    <source>
        <dbReference type="EMBL" id="GLG05502.1"/>
    </source>
</evidence>
<proteinExistence type="predicted"/>
<dbReference type="RefSeq" id="WP_275532814.1">
    <property type="nucleotide sequence ID" value="NZ_BSBO01000030.1"/>
</dbReference>
<comment type="caution">
    <text evidence="1">The sequence shown here is derived from an EMBL/GenBank/DDBJ whole genome shotgun (WGS) entry which is preliminary data.</text>
</comment>
<accession>A0A9W6C815</accession>
<dbReference type="AlphaFoldDB" id="A0A9W6C815"/>
<protein>
    <submittedName>
        <fullName evidence="1">Uncharacterized protein</fullName>
    </submittedName>
</protein>
<name>A0A9W6C815_9FIRM</name>
<organism evidence="1 2">
    <name type="scientific">Sellimonas catena</name>
    <dbReference type="NCBI Taxonomy" id="2994035"/>
    <lineage>
        <taxon>Bacteria</taxon>
        <taxon>Bacillati</taxon>
        <taxon>Bacillota</taxon>
        <taxon>Clostridia</taxon>
        <taxon>Lachnospirales</taxon>
        <taxon>Lachnospiraceae</taxon>
        <taxon>Sellimonas</taxon>
    </lineage>
</organism>
<reference evidence="1 2" key="1">
    <citation type="journal article" date="2023" name="Int. J. Syst. Evol. Microbiol.">
        <title>Sellimonas catena sp. nov., isolated from human faeces.</title>
        <authorList>
            <person name="Hisatomi A."/>
            <person name="Ohkuma M."/>
            <person name="Sakamoto M."/>
        </authorList>
    </citation>
    <scope>NUCLEOTIDE SEQUENCE [LARGE SCALE GENOMIC DNA]</scope>
    <source>
        <strain evidence="1 2">12EGH17</strain>
    </source>
</reference>
<gene>
    <name evidence="1" type="ORF">Selli1_26760</name>
</gene>
<sequence>MNQEAQEYYNIAGWGKDKLNYHRISKFHTNRRRQSDTGFYACL</sequence>
<evidence type="ECO:0000313" key="2">
    <source>
        <dbReference type="Proteomes" id="UP001145145"/>
    </source>
</evidence>
<dbReference type="Proteomes" id="UP001145145">
    <property type="component" value="Unassembled WGS sequence"/>
</dbReference>
<keyword evidence="2" id="KW-1185">Reference proteome</keyword>
<dbReference type="EMBL" id="BSBO01000030">
    <property type="protein sequence ID" value="GLG05502.1"/>
    <property type="molecule type" value="Genomic_DNA"/>
</dbReference>